<sequence>MPITRSLTRSLTLALLALLALPGPYAAAEEAGSPASQPYDPLADGKLTREELAVAAVAGQQQLVKLTEQAVDEYTAGLGAAATPVPAAWMLLEDGKTIKQLNLDGQAVDAPANVKILMYRAALKSIARRGKIHAAVILYTGKVDADSDTRVLVIEHEHRLGISGNKIVPYQVEAGTVAFGEAVTRDKPFQMFYDDRGDLPASGG</sequence>
<proteinExistence type="predicted"/>
<name>A0A2G1UNW6_9GAMM</name>
<evidence type="ECO:0000256" key="1">
    <source>
        <dbReference type="SAM" id="SignalP"/>
    </source>
</evidence>
<feature type="chain" id="PRO_5013787079" evidence="1">
    <location>
        <begin position="28"/>
        <end position="204"/>
    </location>
</feature>
<organism evidence="2 3">
    <name type="scientific">Marinobacter profundi</name>
    <dbReference type="NCBI Taxonomy" id="2666256"/>
    <lineage>
        <taxon>Bacteria</taxon>
        <taxon>Pseudomonadati</taxon>
        <taxon>Pseudomonadota</taxon>
        <taxon>Gammaproteobacteria</taxon>
        <taxon>Pseudomonadales</taxon>
        <taxon>Marinobacteraceae</taxon>
        <taxon>Marinobacter</taxon>
    </lineage>
</organism>
<accession>A0A2G1UNW6</accession>
<comment type="caution">
    <text evidence="2">The sequence shown here is derived from an EMBL/GenBank/DDBJ whole genome shotgun (WGS) entry which is preliminary data.</text>
</comment>
<reference evidence="2 3" key="1">
    <citation type="submission" date="2017-09" db="EMBL/GenBank/DDBJ databases">
        <title>The draft genome sequences of Marinobacter sp. PWS21.</title>
        <authorList>
            <person name="Cao J."/>
        </authorList>
    </citation>
    <scope>NUCLEOTIDE SEQUENCE [LARGE SCALE GENOMIC DNA]</scope>
    <source>
        <strain evidence="2 3">PWS21</strain>
    </source>
</reference>
<gene>
    <name evidence="2" type="ORF">CLH61_03490</name>
</gene>
<dbReference type="Proteomes" id="UP000231409">
    <property type="component" value="Unassembled WGS sequence"/>
</dbReference>
<dbReference type="RefSeq" id="WP_099613334.1">
    <property type="nucleotide sequence ID" value="NZ_KZ319368.1"/>
</dbReference>
<evidence type="ECO:0000313" key="3">
    <source>
        <dbReference type="Proteomes" id="UP000231409"/>
    </source>
</evidence>
<keyword evidence="3" id="KW-1185">Reference proteome</keyword>
<protein>
    <submittedName>
        <fullName evidence="2">Uncharacterized protein</fullName>
    </submittedName>
</protein>
<evidence type="ECO:0000313" key="2">
    <source>
        <dbReference type="EMBL" id="PHQ16168.1"/>
    </source>
</evidence>
<feature type="signal peptide" evidence="1">
    <location>
        <begin position="1"/>
        <end position="27"/>
    </location>
</feature>
<keyword evidence="1" id="KW-0732">Signal</keyword>
<dbReference type="AlphaFoldDB" id="A0A2G1UNW6"/>
<dbReference type="EMBL" id="NTFH01000004">
    <property type="protein sequence ID" value="PHQ16168.1"/>
    <property type="molecule type" value="Genomic_DNA"/>
</dbReference>